<sequence>MRRRLIKRNVSVGKSRGRRLAEASHVTASQAEFPRQLEAERRGLIASLAENRRKSPDSRSSQHLQRNPGLAWATRGVPQ</sequence>
<comment type="caution">
    <text evidence="2">The sequence shown here is derived from an EMBL/GenBank/DDBJ whole genome shotgun (WGS) entry which is preliminary data.</text>
</comment>
<evidence type="ECO:0000313" key="2">
    <source>
        <dbReference type="EMBL" id="KAF0029658.1"/>
    </source>
</evidence>
<dbReference type="EMBL" id="VEVO01000016">
    <property type="protein sequence ID" value="KAF0029658.1"/>
    <property type="molecule type" value="Genomic_DNA"/>
</dbReference>
<proteinExistence type="predicted"/>
<feature type="non-terminal residue" evidence="2">
    <location>
        <position position="79"/>
    </location>
</feature>
<organism evidence="2 3">
    <name type="scientific">Scophthalmus maximus</name>
    <name type="common">Turbot</name>
    <name type="synonym">Psetta maxima</name>
    <dbReference type="NCBI Taxonomy" id="52904"/>
    <lineage>
        <taxon>Eukaryota</taxon>
        <taxon>Metazoa</taxon>
        <taxon>Chordata</taxon>
        <taxon>Craniata</taxon>
        <taxon>Vertebrata</taxon>
        <taxon>Euteleostomi</taxon>
        <taxon>Actinopterygii</taxon>
        <taxon>Neopterygii</taxon>
        <taxon>Teleostei</taxon>
        <taxon>Neoteleostei</taxon>
        <taxon>Acanthomorphata</taxon>
        <taxon>Carangaria</taxon>
        <taxon>Pleuronectiformes</taxon>
        <taxon>Pleuronectoidei</taxon>
        <taxon>Scophthalmidae</taxon>
        <taxon>Scophthalmus</taxon>
    </lineage>
</organism>
<feature type="region of interest" description="Disordered" evidence="1">
    <location>
        <begin position="1"/>
        <end position="79"/>
    </location>
</feature>
<evidence type="ECO:0000256" key="1">
    <source>
        <dbReference type="SAM" id="MobiDB-lite"/>
    </source>
</evidence>
<dbReference type="Proteomes" id="UP000438429">
    <property type="component" value="Unassembled WGS sequence"/>
</dbReference>
<accession>A0A6A4SBI4</accession>
<evidence type="ECO:0000313" key="3">
    <source>
        <dbReference type="Proteomes" id="UP000438429"/>
    </source>
</evidence>
<reference evidence="2 3" key="1">
    <citation type="submission" date="2019-06" db="EMBL/GenBank/DDBJ databases">
        <title>Draft genomes of female and male turbot (Scophthalmus maximus).</title>
        <authorList>
            <person name="Xu H."/>
            <person name="Xu X.-W."/>
            <person name="Shao C."/>
            <person name="Chen S."/>
        </authorList>
    </citation>
    <scope>NUCLEOTIDE SEQUENCE [LARGE SCALE GENOMIC DNA]</scope>
    <source>
        <strain evidence="2">Ysfricsl-2016a</strain>
        <tissue evidence="2">Blood</tissue>
    </source>
</reference>
<protein>
    <submittedName>
        <fullName evidence="2">Uncharacterized protein</fullName>
    </submittedName>
</protein>
<gene>
    <name evidence="2" type="ORF">F2P81_018763</name>
</gene>
<dbReference type="AlphaFoldDB" id="A0A6A4SBI4"/>
<name>A0A6A4SBI4_SCOMX</name>